<reference evidence="2 3" key="1">
    <citation type="submission" date="2023-04" db="EMBL/GenBank/DDBJ databases">
        <title>Clostridium tannerae sp. nov., isolated from the fecal material of an alpaca.</title>
        <authorList>
            <person name="Miller S."/>
            <person name="Hendry M."/>
            <person name="King J."/>
            <person name="Sankaranarayanan K."/>
            <person name="Lawson P.A."/>
        </authorList>
    </citation>
    <scope>NUCLEOTIDE SEQUENCE [LARGE SCALE GENOMIC DNA]</scope>
    <source>
        <strain evidence="2 3">A1-XYC3</strain>
    </source>
</reference>
<evidence type="ECO:0000313" key="2">
    <source>
        <dbReference type="EMBL" id="MDW8802995.1"/>
    </source>
</evidence>
<evidence type="ECO:0000259" key="1">
    <source>
        <dbReference type="Pfam" id="PF01590"/>
    </source>
</evidence>
<protein>
    <submittedName>
        <fullName evidence="2">GAF domain-containing protein</fullName>
    </submittedName>
</protein>
<dbReference type="Proteomes" id="UP001281656">
    <property type="component" value="Unassembled WGS sequence"/>
</dbReference>
<dbReference type="RefSeq" id="WP_318799193.1">
    <property type="nucleotide sequence ID" value="NZ_JARUJP010000035.1"/>
</dbReference>
<proteinExistence type="predicted"/>
<sequence>MSEFETAVNEYKADEIKYKIRRVDKLFSDLYDACNVGDINYHQFKDGHLDPIHIMETDLMGIKRWKDTHRSMKDRLTIKGDPVLERIIEGETVYIYDVPNDPQSSPAFRAFGIKSLVVYPLFDKEDGNKAIGLICIPSLDKHHIFTDKEIKECGQLIRQFNEDMYNDNV</sequence>
<dbReference type="SUPFAM" id="SSF55781">
    <property type="entry name" value="GAF domain-like"/>
    <property type="match status" value="1"/>
</dbReference>
<dbReference type="EMBL" id="JARUJP010000035">
    <property type="protein sequence ID" value="MDW8802995.1"/>
    <property type="molecule type" value="Genomic_DNA"/>
</dbReference>
<gene>
    <name evidence="2" type="ORF">P8V03_17805</name>
</gene>
<feature type="domain" description="GAF" evidence="1">
    <location>
        <begin position="80"/>
        <end position="150"/>
    </location>
</feature>
<accession>A0ABU4JXW0</accession>
<dbReference type="InterPro" id="IPR003018">
    <property type="entry name" value="GAF"/>
</dbReference>
<name>A0ABU4JXW0_9CLOT</name>
<dbReference type="Gene3D" id="3.30.450.40">
    <property type="match status" value="1"/>
</dbReference>
<organism evidence="2 3">
    <name type="scientific">Clostridium tanneri</name>
    <dbReference type="NCBI Taxonomy" id="3037988"/>
    <lineage>
        <taxon>Bacteria</taxon>
        <taxon>Bacillati</taxon>
        <taxon>Bacillota</taxon>
        <taxon>Clostridia</taxon>
        <taxon>Eubacteriales</taxon>
        <taxon>Clostridiaceae</taxon>
        <taxon>Clostridium</taxon>
    </lineage>
</organism>
<keyword evidence="3" id="KW-1185">Reference proteome</keyword>
<dbReference type="InterPro" id="IPR029016">
    <property type="entry name" value="GAF-like_dom_sf"/>
</dbReference>
<comment type="caution">
    <text evidence="2">The sequence shown here is derived from an EMBL/GenBank/DDBJ whole genome shotgun (WGS) entry which is preliminary data.</text>
</comment>
<evidence type="ECO:0000313" key="3">
    <source>
        <dbReference type="Proteomes" id="UP001281656"/>
    </source>
</evidence>
<dbReference type="Pfam" id="PF01590">
    <property type="entry name" value="GAF"/>
    <property type="match status" value="1"/>
</dbReference>